<dbReference type="PANTHER" id="PTHR33490">
    <property type="entry name" value="BLR5614 PROTEIN-RELATED"/>
    <property type="match status" value="1"/>
</dbReference>
<keyword evidence="2" id="KW-0645">Protease</keyword>
<organism evidence="2 3">
    <name type="scientific">Halopseudomonas xinjiangensis</name>
    <dbReference type="NCBI Taxonomy" id="487184"/>
    <lineage>
        <taxon>Bacteria</taxon>
        <taxon>Pseudomonadati</taxon>
        <taxon>Pseudomonadota</taxon>
        <taxon>Gammaproteobacteria</taxon>
        <taxon>Pseudomonadales</taxon>
        <taxon>Pseudomonadaceae</taxon>
        <taxon>Halopseudomonas</taxon>
    </lineage>
</organism>
<dbReference type="Pfam" id="PF01841">
    <property type="entry name" value="Transglut_core"/>
    <property type="match status" value="1"/>
</dbReference>
<dbReference type="GO" id="GO:0006508">
    <property type="term" value="P:proteolysis"/>
    <property type="evidence" value="ECO:0007669"/>
    <property type="project" value="UniProtKB-KW"/>
</dbReference>
<evidence type="ECO:0000259" key="1">
    <source>
        <dbReference type="SMART" id="SM00460"/>
    </source>
</evidence>
<feature type="domain" description="Transglutaminase-like" evidence="1">
    <location>
        <begin position="181"/>
        <end position="251"/>
    </location>
</feature>
<dbReference type="GO" id="GO:0008233">
    <property type="term" value="F:peptidase activity"/>
    <property type="evidence" value="ECO:0007669"/>
    <property type="project" value="UniProtKB-KW"/>
</dbReference>
<reference evidence="3" key="1">
    <citation type="submission" date="2016-10" db="EMBL/GenBank/DDBJ databases">
        <authorList>
            <person name="Varghese N."/>
            <person name="Submissions S."/>
        </authorList>
    </citation>
    <scope>NUCLEOTIDE SEQUENCE [LARGE SCALE GENOMIC DNA]</scope>
    <source>
        <strain evidence="3">NRRL B-51270</strain>
    </source>
</reference>
<proteinExistence type="predicted"/>
<dbReference type="SMART" id="SM00460">
    <property type="entry name" value="TGc"/>
    <property type="match status" value="1"/>
</dbReference>
<sequence length="307" mass="34505">MRYHLRHTTRYEYSGSVTLSHNEARILPRSLPWQLCDNTSMVISPQPERMRERTDFFGNRVVYFSIESLHESLQVDVNSDIQTFPRPRPSQDFFSSIAWEDAVREMRQDTVNSNRDSLDARLYALDSPFIHAHRSLADLAIISFGAGRNLLDSVLELNQRIYAEFTYDPESTTIATPLRDVLANRRGVCQDFAHLAIGCLRSLGLAARYVSGYMETKPPEGQQKLVGADATHAWVAVFIPGWGWLEIDPTNGCLPDERYVILGWGRDFADVTPLKGVMTGGGEHTLTVAVDVIPLHDEPVAGLMANI</sequence>
<keyword evidence="2" id="KW-0378">Hydrolase</keyword>
<keyword evidence="3" id="KW-1185">Reference proteome</keyword>
<gene>
    <name evidence="2" type="ORF">SAMN05216421_1182</name>
</gene>
<protein>
    <submittedName>
        <fullName evidence="2">Transglutaminase-like enzyme, putative cysteine protease</fullName>
    </submittedName>
</protein>
<dbReference type="InterPro" id="IPR013589">
    <property type="entry name" value="Bac_transglu_N"/>
</dbReference>
<evidence type="ECO:0000313" key="2">
    <source>
        <dbReference type="EMBL" id="SDS25099.1"/>
    </source>
</evidence>
<dbReference type="OrthoDB" id="5438043at2"/>
<dbReference type="Pfam" id="PF08379">
    <property type="entry name" value="Bact_transglu_N"/>
    <property type="match status" value="1"/>
</dbReference>
<evidence type="ECO:0000313" key="3">
    <source>
        <dbReference type="Proteomes" id="UP000243207"/>
    </source>
</evidence>
<dbReference type="STRING" id="487184.SAMN05216421_1182"/>
<dbReference type="RefSeq" id="WP_093392279.1">
    <property type="nucleotide sequence ID" value="NZ_LT629736.1"/>
</dbReference>
<dbReference type="InterPro" id="IPR002931">
    <property type="entry name" value="Transglutaminase-like"/>
</dbReference>
<dbReference type="InterPro" id="IPR038765">
    <property type="entry name" value="Papain-like_cys_pep_sf"/>
</dbReference>
<dbReference type="PANTHER" id="PTHR33490:SF7">
    <property type="entry name" value="BLR2979 PROTEIN"/>
    <property type="match status" value="1"/>
</dbReference>
<accession>A0A1H1QQD0</accession>
<dbReference type="EMBL" id="LT629736">
    <property type="protein sequence ID" value="SDS25099.1"/>
    <property type="molecule type" value="Genomic_DNA"/>
</dbReference>
<dbReference type="AlphaFoldDB" id="A0A1H1QQD0"/>
<name>A0A1H1QQD0_9GAMM</name>
<dbReference type="Gene3D" id="3.10.620.30">
    <property type="match status" value="1"/>
</dbReference>
<dbReference type="Proteomes" id="UP000243207">
    <property type="component" value="Chromosome I"/>
</dbReference>
<dbReference type="SUPFAM" id="SSF54001">
    <property type="entry name" value="Cysteine proteinases"/>
    <property type="match status" value="1"/>
</dbReference>